<reference evidence="2 3" key="1">
    <citation type="submission" date="2018-06" db="EMBL/GenBank/DDBJ databases">
        <title>Isolation of heavy metals resistant Paenibacillus silvae NC2 from Gold-Copper mine in ZiJin, China.</title>
        <authorList>
            <person name="Xu J."/>
            <person name="Mazhar H.S."/>
            <person name="Rensing C."/>
        </authorList>
    </citation>
    <scope>NUCLEOTIDE SEQUENCE [LARGE SCALE GENOMIC DNA]</scope>
    <source>
        <strain evidence="2 3">NC2</strain>
    </source>
</reference>
<dbReference type="InterPro" id="IPR007492">
    <property type="entry name" value="LytTR_DNA-bd_dom"/>
</dbReference>
<dbReference type="SMART" id="SM00850">
    <property type="entry name" value="LytTR"/>
    <property type="match status" value="1"/>
</dbReference>
<name>A0A2W6P5W2_9BACL</name>
<dbReference type="PROSITE" id="PS50930">
    <property type="entry name" value="HTH_LYTTR"/>
    <property type="match status" value="1"/>
</dbReference>
<dbReference type="EMBL" id="QKWW01000069">
    <property type="protein sequence ID" value="PZT53506.1"/>
    <property type="molecule type" value="Genomic_DNA"/>
</dbReference>
<feature type="domain" description="HTH LytTR-type" evidence="1">
    <location>
        <begin position="55"/>
        <end position="157"/>
    </location>
</feature>
<proteinExistence type="predicted"/>
<organism evidence="2 3">
    <name type="scientific">Paenibacillus silvae</name>
    <dbReference type="NCBI Taxonomy" id="1325358"/>
    <lineage>
        <taxon>Bacteria</taxon>
        <taxon>Bacillati</taxon>
        <taxon>Bacillota</taxon>
        <taxon>Bacilli</taxon>
        <taxon>Bacillales</taxon>
        <taxon>Paenibacillaceae</taxon>
        <taxon>Paenibacillus</taxon>
    </lineage>
</organism>
<gene>
    <name evidence="2" type="ORF">DN757_22700</name>
</gene>
<protein>
    <recommendedName>
        <fullName evidence="1">HTH LytTR-type domain-containing protein</fullName>
    </recommendedName>
</protein>
<dbReference type="Proteomes" id="UP000249204">
    <property type="component" value="Unassembled WGS sequence"/>
</dbReference>
<dbReference type="InterPro" id="IPR046947">
    <property type="entry name" value="LytR-like"/>
</dbReference>
<sequence length="157" mass="18330">MSSERRPVSKMKVYFQESQEMQQNEVKVITHPAERSKWNPIREAIGQLDTELIVIQASNNRNVMVKLSAVTAIESEERMCGVRVITGERYLLNKRLKYVEKELEDVSLVRINNQTIINIRHISNFAAASHARIQVNLTDGSSYYVSRFYIQNFRRRL</sequence>
<dbReference type="PANTHER" id="PTHR37299:SF1">
    <property type="entry name" value="STAGE 0 SPORULATION PROTEIN A HOMOLOG"/>
    <property type="match status" value="1"/>
</dbReference>
<dbReference type="AlphaFoldDB" id="A0A2W6P5W2"/>
<comment type="caution">
    <text evidence="2">The sequence shown here is derived from an EMBL/GenBank/DDBJ whole genome shotgun (WGS) entry which is preliminary data.</text>
</comment>
<dbReference type="GO" id="GO:0000156">
    <property type="term" value="F:phosphorelay response regulator activity"/>
    <property type="evidence" value="ECO:0007669"/>
    <property type="project" value="InterPro"/>
</dbReference>
<accession>A0A2W6P5W2</accession>
<dbReference type="Pfam" id="PF04397">
    <property type="entry name" value="LytTR"/>
    <property type="match status" value="1"/>
</dbReference>
<evidence type="ECO:0000313" key="2">
    <source>
        <dbReference type="EMBL" id="PZT53506.1"/>
    </source>
</evidence>
<dbReference type="GO" id="GO:0003677">
    <property type="term" value="F:DNA binding"/>
    <property type="evidence" value="ECO:0007669"/>
    <property type="project" value="InterPro"/>
</dbReference>
<evidence type="ECO:0000259" key="1">
    <source>
        <dbReference type="PROSITE" id="PS50930"/>
    </source>
</evidence>
<dbReference type="PANTHER" id="PTHR37299">
    <property type="entry name" value="TRANSCRIPTIONAL REGULATOR-RELATED"/>
    <property type="match status" value="1"/>
</dbReference>
<dbReference type="Gene3D" id="2.40.50.1020">
    <property type="entry name" value="LytTr DNA-binding domain"/>
    <property type="match status" value="1"/>
</dbReference>
<evidence type="ECO:0000313" key="3">
    <source>
        <dbReference type="Proteomes" id="UP000249204"/>
    </source>
</evidence>